<accession>A0A9D4ICH5</accession>
<keyword evidence="2" id="KW-1185">Reference proteome</keyword>
<protein>
    <submittedName>
        <fullName evidence="1">Uncharacterized protein</fullName>
    </submittedName>
</protein>
<name>A0A9D4ICH5_DREPO</name>
<dbReference type="AlphaFoldDB" id="A0A9D4ICH5"/>
<dbReference type="Proteomes" id="UP000828390">
    <property type="component" value="Unassembled WGS sequence"/>
</dbReference>
<proteinExistence type="predicted"/>
<evidence type="ECO:0000313" key="2">
    <source>
        <dbReference type="Proteomes" id="UP000828390"/>
    </source>
</evidence>
<reference evidence="1" key="2">
    <citation type="submission" date="2020-11" db="EMBL/GenBank/DDBJ databases">
        <authorList>
            <person name="McCartney M.A."/>
            <person name="Auch B."/>
            <person name="Kono T."/>
            <person name="Mallez S."/>
            <person name="Becker A."/>
            <person name="Gohl D.M."/>
            <person name="Silverstein K.A.T."/>
            <person name="Koren S."/>
            <person name="Bechman K.B."/>
            <person name="Herman A."/>
            <person name="Abrahante J.E."/>
            <person name="Garbe J."/>
        </authorList>
    </citation>
    <scope>NUCLEOTIDE SEQUENCE</scope>
    <source>
        <strain evidence="1">Duluth1</strain>
        <tissue evidence="1">Whole animal</tissue>
    </source>
</reference>
<organism evidence="1 2">
    <name type="scientific">Dreissena polymorpha</name>
    <name type="common">Zebra mussel</name>
    <name type="synonym">Mytilus polymorpha</name>
    <dbReference type="NCBI Taxonomy" id="45954"/>
    <lineage>
        <taxon>Eukaryota</taxon>
        <taxon>Metazoa</taxon>
        <taxon>Spiralia</taxon>
        <taxon>Lophotrochozoa</taxon>
        <taxon>Mollusca</taxon>
        <taxon>Bivalvia</taxon>
        <taxon>Autobranchia</taxon>
        <taxon>Heteroconchia</taxon>
        <taxon>Euheterodonta</taxon>
        <taxon>Imparidentia</taxon>
        <taxon>Neoheterodontei</taxon>
        <taxon>Myida</taxon>
        <taxon>Dreissenoidea</taxon>
        <taxon>Dreissenidae</taxon>
        <taxon>Dreissena</taxon>
    </lineage>
</organism>
<dbReference type="EMBL" id="JAIWYP010000009">
    <property type="protein sequence ID" value="KAH3770241.1"/>
    <property type="molecule type" value="Genomic_DNA"/>
</dbReference>
<evidence type="ECO:0000313" key="1">
    <source>
        <dbReference type="EMBL" id="KAH3770241.1"/>
    </source>
</evidence>
<reference evidence="1" key="1">
    <citation type="journal article" date="2019" name="bioRxiv">
        <title>The Genome of the Zebra Mussel, Dreissena polymorpha: A Resource for Invasive Species Research.</title>
        <authorList>
            <person name="McCartney M.A."/>
            <person name="Auch B."/>
            <person name="Kono T."/>
            <person name="Mallez S."/>
            <person name="Zhang Y."/>
            <person name="Obille A."/>
            <person name="Becker A."/>
            <person name="Abrahante J.E."/>
            <person name="Garbe J."/>
            <person name="Badalamenti J.P."/>
            <person name="Herman A."/>
            <person name="Mangelson H."/>
            <person name="Liachko I."/>
            <person name="Sullivan S."/>
            <person name="Sone E.D."/>
            <person name="Koren S."/>
            <person name="Silverstein K.A.T."/>
            <person name="Beckman K.B."/>
            <person name="Gohl D.M."/>
        </authorList>
    </citation>
    <scope>NUCLEOTIDE SEQUENCE</scope>
    <source>
        <strain evidence="1">Duluth1</strain>
        <tissue evidence="1">Whole animal</tissue>
    </source>
</reference>
<comment type="caution">
    <text evidence="1">The sequence shown here is derived from an EMBL/GenBank/DDBJ whole genome shotgun (WGS) entry which is preliminary data.</text>
</comment>
<sequence length="53" mass="6186">MQHRQARFYDVPRVLAYHALVVFREVILLATVLTDLGQPQREGDDAQDDEDHH</sequence>
<gene>
    <name evidence="1" type="ORF">DPMN_171525</name>
</gene>